<dbReference type="InterPro" id="IPR003726">
    <property type="entry name" value="HCY_dom"/>
</dbReference>
<dbReference type="GO" id="GO:0008898">
    <property type="term" value="F:S-adenosylmethionine-homocysteine S-methyltransferase activity"/>
    <property type="evidence" value="ECO:0007669"/>
    <property type="project" value="TreeGrafter"/>
</dbReference>
<gene>
    <name evidence="7" type="primary">mmuM</name>
    <name evidence="7" type="ORF">MOPEL_130_01280</name>
</gene>
<evidence type="ECO:0000259" key="6">
    <source>
        <dbReference type="PROSITE" id="PS50970"/>
    </source>
</evidence>
<dbReference type="InterPro" id="IPR036589">
    <property type="entry name" value="HCY_dom_sf"/>
</dbReference>
<evidence type="ECO:0000313" key="7">
    <source>
        <dbReference type="EMBL" id="GAB49521.1"/>
    </source>
</evidence>
<feature type="binding site" evidence="5">
    <location>
        <position position="298"/>
    </location>
    <ligand>
        <name>Zn(2+)</name>
        <dbReference type="ChEBI" id="CHEBI:29105"/>
    </ligand>
</feature>
<organism evidence="7 8">
    <name type="scientific">Mobilicoccus pelagius NBRC 104925</name>
    <dbReference type="NCBI Taxonomy" id="1089455"/>
    <lineage>
        <taxon>Bacteria</taxon>
        <taxon>Bacillati</taxon>
        <taxon>Actinomycetota</taxon>
        <taxon>Actinomycetes</taxon>
        <taxon>Micrococcales</taxon>
        <taxon>Dermatophilaceae</taxon>
        <taxon>Mobilicoccus</taxon>
    </lineage>
</organism>
<dbReference type="PANTHER" id="PTHR46015:SF1">
    <property type="entry name" value="HOMOCYSTEINE S-METHYLTRANSFERASE-LIKE ISOFORM 1"/>
    <property type="match status" value="1"/>
</dbReference>
<dbReference type="EMBL" id="BAFE01000089">
    <property type="protein sequence ID" value="GAB49521.1"/>
    <property type="molecule type" value="Genomic_DNA"/>
</dbReference>
<evidence type="ECO:0000256" key="1">
    <source>
        <dbReference type="ARBA" id="ARBA00022603"/>
    </source>
</evidence>
<dbReference type="eggNOG" id="COG2040">
    <property type="taxonomic scope" value="Bacteria"/>
</dbReference>
<feature type="binding site" evidence="5">
    <location>
        <position position="297"/>
    </location>
    <ligand>
        <name>Zn(2+)</name>
        <dbReference type="ChEBI" id="CHEBI:29105"/>
    </ligand>
</feature>
<dbReference type="PIRSF" id="PIRSF037505">
    <property type="entry name" value="Betaine_HMT"/>
    <property type="match status" value="1"/>
</dbReference>
<evidence type="ECO:0000313" key="8">
    <source>
        <dbReference type="Proteomes" id="UP000004367"/>
    </source>
</evidence>
<evidence type="ECO:0000256" key="2">
    <source>
        <dbReference type="ARBA" id="ARBA00022679"/>
    </source>
</evidence>
<accession>H5UUW3</accession>
<dbReference type="GO" id="GO:0033528">
    <property type="term" value="P:S-methylmethionine cycle"/>
    <property type="evidence" value="ECO:0007669"/>
    <property type="project" value="TreeGrafter"/>
</dbReference>
<name>H5UUW3_9MICO</name>
<dbReference type="Proteomes" id="UP000004367">
    <property type="component" value="Unassembled WGS sequence"/>
</dbReference>
<keyword evidence="4 5" id="KW-0862">Zinc</keyword>
<dbReference type="NCBIfam" id="NF007020">
    <property type="entry name" value="PRK09485.1"/>
    <property type="match status" value="1"/>
</dbReference>
<protein>
    <submittedName>
        <fullName evidence="7">Homocysteine S-methyltransferase</fullName>
    </submittedName>
</protein>
<dbReference type="InterPro" id="IPR017226">
    <property type="entry name" value="BHMT-like"/>
</dbReference>
<keyword evidence="2 5" id="KW-0808">Transferase</keyword>
<dbReference type="Pfam" id="PF02574">
    <property type="entry name" value="S-methyl_trans"/>
    <property type="match status" value="1"/>
</dbReference>
<keyword evidence="3 5" id="KW-0479">Metal-binding</keyword>
<evidence type="ECO:0000256" key="4">
    <source>
        <dbReference type="ARBA" id="ARBA00022833"/>
    </source>
</evidence>
<dbReference type="STRING" id="1089455.MOPEL_130_01280"/>
<dbReference type="InterPro" id="IPR051486">
    <property type="entry name" value="Hcy_S-methyltransferase"/>
</dbReference>
<evidence type="ECO:0000256" key="5">
    <source>
        <dbReference type="PROSITE-ProRule" id="PRU00333"/>
    </source>
</evidence>
<comment type="caution">
    <text evidence="7">The sequence shown here is derived from an EMBL/GenBank/DDBJ whole genome shotgun (WGS) entry which is preliminary data.</text>
</comment>
<dbReference type="GO" id="GO:0008270">
    <property type="term" value="F:zinc ion binding"/>
    <property type="evidence" value="ECO:0007669"/>
    <property type="project" value="InterPro"/>
</dbReference>
<comment type="cofactor">
    <cofactor evidence="5">
        <name>Zn(2+)</name>
        <dbReference type="ChEBI" id="CHEBI:29105"/>
    </cofactor>
</comment>
<dbReference type="PROSITE" id="PS50970">
    <property type="entry name" value="HCY"/>
    <property type="match status" value="1"/>
</dbReference>
<keyword evidence="8" id="KW-1185">Reference proteome</keyword>
<dbReference type="Gene3D" id="3.20.20.330">
    <property type="entry name" value="Homocysteine-binding-like domain"/>
    <property type="match status" value="1"/>
</dbReference>
<sequence length="319" mass="32893">MGRTVGSMTSRPVDLLGGEVWVADGGLATQLEAMGHDLIDALWSARLLHDDPEAIVEAHLHFLRAGARIVTTASYQATDEGFAAAGMDADETTQFLRRSVDLAREAVDRHVADGGTRALVAASVGPYGAMLADGSEYRGRYGLTVADLREFHARRVDVLAGEVADGGADLLALETIPDVDEVVALTDLLGAAGVPGWVSCTVEAGRTRAGQPLADAVAAAADTGEVVAIGANCCAPRDVEAVLDAVATAGRGRPAVVYPNSGEGWDARARTWTGTGTDLAALAPGWVEAGARIVGGCCRVGPDRIAALARAVTKSTRVN</sequence>
<dbReference type="PANTHER" id="PTHR46015">
    <property type="entry name" value="ZGC:172121"/>
    <property type="match status" value="1"/>
</dbReference>
<dbReference type="AlphaFoldDB" id="H5UUW3"/>
<proteinExistence type="predicted"/>
<dbReference type="GO" id="GO:0009086">
    <property type="term" value="P:methionine biosynthetic process"/>
    <property type="evidence" value="ECO:0007669"/>
    <property type="project" value="InterPro"/>
</dbReference>
<dbReference type="GO" id="GO:0032259">
    <property type="term" value="P:methylation"/>
    <property type="evidence" value="ECO:0007669"/>
    <property type="project" value="UniProtKB-KW"/>
</dbReference>
<feature type="domain" description="Hcy-binding" evidence="6">
    <location>
        <begin position="9"/>
        <end position="312"/>
    </location>
</feature>
<evidence type="ECO:0000256" key="3">
    <source>
        <dbReference type="ARBA" id="ARBA00022723"/>
    </source>
</evidence>
<feature type="binding site" evidence="5">
    <location>
        <position position="233"/>
    </location>
    <ligand>
        <name>Zn(2+)</name>
        <dbReference type="ChEBI" id="CHEBI:29105"/>
    </ligand>
</feature>
<keyword evidence="1 5" id="KW-0489">Methyltransferase</keyword>
<reference evidence="7 8" key="1">
    <citation type="submission" date="2012-02" db="EMBL/GenBank/DDBJ databases">
        <title>Whole genome shotgun sequence of Mobilicoccus pelagius NBRC 104925.</title>
        <authorList>
            <person name="Yoshida Y."/>
            <person name="Hosoyama A."/>
            <person name="Tsuchikane K."/>
            <person name="Katsumata H."/>
            <person name="Yamazaki S."/>
            <person name="Fujita N."/>
        </authorList>
    </citation>
    <scope>NUCLEOTIDE SEQUENCE [LARGE SCALE GENOMIC DNA]</scope>
    <source>
        <strain evidence="7 8">NBRC 104925</strain>
    </source>
</reference>
<dbReference type="SUPFAM" id="SSF82282">
    <property type="entry name" value="Homocysteine S-methyltransferase"/>
    <property type="match status" value="1"/>
</dbReference>